<reference evidence="1 2" key="1">
    <citation type="journal article" date="2011" name="BMC Genomics">
        <title>Genome-wide analysis of the role of GlnR in Streptomyces venezuelae provides new insights into global nitrogen regulation in actinomycetes.</title>
        <authorList>
            <person name="Pullan S.T."/>
            <person name="Bibb M.J."/>
            <person name="Merrick M."/>
        </authorList>
    </citation>
    <scope>NUCLEOTIDE SEQUENCE [LARGE SCALE GENOMIC DNA]</scope>
    <source>
        <strain evidence="2">ATCC 10712 / CBS 650.69 / DSM 40230 / JCM 4526 / NBRC 13096 / PD 04745</strain>
    </source>
</reference>
<evidence type="ECO:0000313" key="2">
    <source>
        <dbReference type="Proteomes" id="UP000006854"/>
    </source>
</evidence>
<dbReference type="AlphaFoldDB" id="F2R9E7"/>
<gene>
    <name evidence="1" type="ordered locus">SVEN_5704</name>
</gene>
<accession>F2R9E7</accession>
<protein>
    <submittedName>
        <fullName evidence="1">Uncharacterized protein</fullName>
    </submittedName>
</protein>
<evidence type="ECO:0000313" key="1">
    <source>
        <dbReference type="EMBL" id="CCA58990.1"/>
    </source>
</evidence>
<dbReference type="KEGG" id="sve:SVEN_5704"/>
<dbReference type="HOGENOM" id="CLU_1739515_0_0_11"/>
<sequence>MTTDPVPALDLYEGWVVPLIRDRVTGYSGLRARVLVLSALYGLVTADAPVSTYEQPMTEERARVLAETAPNVLRRHLARFPSSEALLLMEPPYAQVLGPVPVARTRLITDPMERHAEIHSVLDSWSWP</sequence>
<dbReference type="PATRIC" id="fig|953739.5.peg.926"/>
<dbReference type="STRING" id="953739.SVEN_5704"/>
<name>F2R9E7_STRVP</name>
<organism evidence="1 2">
    <name type="scientific">Streptomyces venezuelae (strain ATCC 10712 / CBS 650.69 / DSM 40230 / JCM 4526 / NBRC 13096 / PD 04745)</name>
    <dbReference type="NCBI Taxonomy" id="953739"/>
    <lineage>
        <taxon>Bacteria</taxon>
        <taxon>Bacillati</taxon>
        <taxon>Actinomycetota</taxon>
        <taxon>Actinomycetes</taxon>
        <taxon>Kitasatosporales</taxon>
        <taxon>Streptomycetaceae</taxon>
        <taxon>Streptomyces</taxon>
    </lineage>
</organism>
<dbReference type="eggNOG" id="ENOG50325EW">
    <property type="taxonomic scope" value="Bacteria"/>
</dbReference>
<dbReference type="EMBL" id="FR845719">
    <property type="protein sequence ID" value="CCA58990.1"/>
    <property type="molecule type" value="Genomic_DNA"/>
</dbReference>
<keyword evidence="2" id="KW-1185">Reference proteome</keyword>
<dbReference type="Proteomes" id="UP000006854">
    <property type="component" value="Chromosome"/>
</dbReference>
<proteinExistence type="predicted"/>